<dbReference type="EMBL" id="JAHHHW010000001">
    <property type="protein sequence ID" value="MBW4430201.1"/>
    <property type="molecule type" value="Genomic_DNA"/>
</dbReference>
<dbReference type="Proteomes" id="UP000813215">
    <property type="component" value="Unassembled WGS sequence"/>
</dbReference>
<accession>A0A9E3H3N9</accession>
<comment type="caution">
    <text evidence="1">The sequence shown here is derived from an EMBL/GenBank/DDBJ whole genome shotgun (WGS) entry which is preliminary data.</text>
</comment>
<protein>
    <submittedName>
        <fullName evidence="1">Uncharacterized protein</fullName>
    </submittedName>
</protein>
<name>A0A9E3H3N9_9NOST</name>
<sequence>MAITLENFCTKTGKPIIIDGKPITEKIEHCLAEYFAPNATFKLGTVYAGLTKEDDLKKFVSEGLSLQFAADDRFYFMDEPLREQIFDAPHFGAAYGSNMFTPCKSFSERKNLRVLVVDANTGENGGVMPNDKAIKLVGDGDGKIDAALHASLGNNDATAFQTRFGIKERRIGLDAKSATINTWQIGKGTFAPRDLSKVGNGYDLIISTDQLKGRRGAEERVNGKIRASSLLKSGEYLMTMGIGNKTDAYYGITSTGAQFWNLFPQGVEGDVLPRLQRRLEELKDIANDPRKIAQDYINSMDNRYKYQIKIETESEEFIDFENLNLGELEKLLDSAFENSDQDVIYRILKSDLQGHYQLLEHPKIIDKLQQYWREQYMDCATGRFIKFDSAMAQTCHDLAPNEVCYPNFPDGAEVIVYRGPTANSNTIDVYINRHLPSEPLDIGTIKMSPKGLKHSLSDCDGDRMAIALASEFPHTAAEIKEKQLAPNRYTKIIKPNKKAYVGSFEQIALNAMENKIGQVANLCMKGIALENECVSIPSTEAWSLIRDISCAAVIMLAVENDQKKVINYPDDIRKEIVELAKLCQSEIENKTDISQYNTLAEYNYSRNKRNLPLLSEDDVDKFLEKSRQFYHNVVGVLGGQLQIEVDRGKSANRSDPEIVNACNFIIKSFDIAFWVEERKVDEVYATRPMKIKGHGAIDMMARMTNEAFAENALVARSTQQFQDFFQGVEFTSTQKDRAAQIKKTYDTLMNRAIEISQEVKEAPGLRIIATSVNGNKLEIVGLAEFKHPNAFDNKKFDIMIVENNNPSNQAKNKWIALAPVLDENGNSEIKQNGKPVRKCLGYISSESAKEHQTQIKQYKELSNLTPEVLPGLMQSHVRAAFKQVREYANTTRESIPDSQKETFAAAVWQISTANDREHGFKKTSAVFAMFGLELVERSHKLQFTEFAVVGTHKPSNEHLGRKWVGEKVRCNIEQAADPANPTQNKRWLVVEGKKLGVFRSESAQLPIGTYFEAEIISPPSASVTITSTQGNQLKVGQLKKYAFSNHEWNGEEGIVTINVSGSGKYITPIAEINGKPLGVIDKESFSLLTAKLSGKGRAVQGFQFQATLKSAPATIANIKVDPETIRYAEVWTKEQPLVINQKLSYLDELKSLLKDKCKQKNNEGLLHDDEASLGAVLMGSEYYETLMQQKGKNAESFKALSEEIDKKFGVESFIGVTHKENTEELYFCVTVPTERCQQKTATRISDTLTFPLEYDQLENGQRTKFIAIPLDEMQELISQIQTKMQLHRDVLVAANLSISQETQNQKLNETAAPSLPKDVAAVEVKRSRLEQNLINASFAAIQANSANQEAVLQTAPVASKYVAIYHTQRETLSILDDNQEIIYQATKNQKASINKLTPELQQYWNSPATQINQQKFHGLTNSD</sequence>
<evidence type="ECO:0000313" key="2">
    <source>
        <dbReference type="Proteomes" id="UP000813215"/>
    </source>
</evidence>
<reference evidence="1" key="1">
    <citation type="submission" date="2021-05" db="EMBL/GenBank/DDBJ databases">
        <authorList>
            <person name="Pietrasiak N."/>
            <person name="Ward R."/>
            <person name="Stajich J.E."/>
            <person name="Kurbessoian T."/>
        </authorList>
    </citation>
    <scope>NUCLEOTIDE SEQUENCE</scope>
    <source>
        <strain evidence="1">HA4357-MV3</strain>
    </source>
</reference>
<gene>
    <name evidence="1" type="ORF">KME28_00110</name>
</gene>
<evidence type="ECO:0000313" key="1">
    <source>
        <dbReference type="EMBL" id="MBW4430201.1"/>
    </source>
</evidence>
<reference evidence="1" key="2">
    <citation type="journal article" date="2022" name="Microbiol. Resour. Announc.">
        <title>Metagenome Sequencing to Explore Phylogenomics of Terrestrial Cyanobacteria.</title>
        <authorList>
            <person name="Ward R.D."/>
            <person name="Stajich J.E."/>
            <person name="Johansen J.R."/>
            <person name="Huntemann M."/>
            <person name="Clum A."/>
            <person name="Foster B."/>
            <person name="Foster B."/>
            <person name="Roux S."/>
            <person name="Palaniappan K."/>
            <person name="Varghese N."/>
            <person name="Mukherjee S."/>
            <person name="Reddy T.B.K."/>
            <person name="Daum C."/>
            <person name="Copeland A."/>
            <person name="Chen I.A."/>
            <person name="Ivanova N.N."/>
            <person name="Kyrpides N.C."/>
            <person name="Shapiro N."/>
            <person name="Eloe-Fadrosh E.A."/>
            <person name="Pietrasiak N."/>
        </authorList>
    </citation>
    <scope>NUCLEOTIDE SEQUENCE</scope>
    <source>
        <strain evidence="1">HA4357-MV3</strain>
    </source>
</reference>
<organism evidence="1 2">
    <name type="scientific">Pelatocladus maniniholoensis HA4357-MV3</name>
    <dbReference type="NCBI Taxonomy" id="1117104"/>
    <lineage>
        <taxon>Bacteria</taxon>
        <taxon>Bacillati</taxon>
        <taxon>Cyanobacteriota</taxon>
        <taxon>Cyanophyceae</taxon>
        <taxon>Nostocales</taxon>
        <taxon>Nostocaceae</taxon>
        <taxon>Pelatocladus</taxon>
    </lineage>
</organism>
<proteinExistence type="predicted"/>